<evidence type="ECO:0000313" key="2">
    <source>
        <dbReference type="EMBL" id="KAH0533553.1"/>
    </source>
</evidence>
<evidence type="ECO:0000313" key="3">
    <source>
        <dbReference type="Proteomes" id="UP000698800"/>
    </source>
</evidence>
<comment type="caution">
    <text evidence="2">The sequence shown here is derived from an EMBL/GenBank/DDBJ whole genome shotgun (WGS) entry which is preliminary data.</text>
</comment>
<feature type="compositionally biased region" description="Basic and acidic residues" evidence="1">
    <location>
        <begin position="153"/>
        <end position="183"/>
    </location>
</feature>
<dbReference type="EMBL" id="JAGHQL010000488">
    <property type="protein sequence ID" value="KAH0533553.1"/>
    <property type="molecule type" value="Genomic_DNA"/>
</dbReference>
<protein>
    <submittedName>
        <fullName evidence="2">Uncharacterized protein</fullName>
    </submittedName>
</protein>
<proteinExistence type="predicted"/>
<feature type="region of interest" description="Disordered" evidence="1">
    <location>
        <begin position="136"/>
        <end position="185"/>
    </location>
</feature>
<gene>
    <name evidence="2" type="ORF">FGG08_007675</name>
</gene>
<accession>A0A9P8KTN0</accession>
<organism evidence="2 3">
    <name type="scientific">Glutinoglossum americanum</name>
    <dbReference type="NCBI Taxonomy" id="1670608"/>
    <lineage>
        <taxon>Eukaryota</taxon>
        <taxon>Fungi</taxon>
        <taxon>Dikarya</taxon>
        <taxon>Ascomycota</taxon>
        <taxon>Pezizomycotina</taxon>
        <taxon>Geoglossomycetes</taxon>
        <taxon>Geoglossales</taxon>
        <taxon>Geoglossaceae</taxon>
        <taxon>Glutinoglossum</taxon>
    </lineage>
</organism>
<keyword evidence="3" id="KW-1185">Reference proteome</keyword>
<dbReference type="AlphaFoldDB" id="A0A9P8KTN0"/>
<sequence length="358" mass="37738">VEGELLRVVGVAREGLRPAGELPPFSGAPRAVGRDLGEGRTAILVRGERFDVQVVDQDHRAAGAGAPQEQPAAGGEVRLGGVPHRAGAAGRGVDPQLDAHALCAGLEHPGAHGLEPPAMGIGEEGADAEVRRRVRRHRHPGADDLAAGRQRTGRADDGRQRRLERDLGCGGERSEQEAAEDPHGQGIKVHVLAKLGGLGVLAVSAVRRPRVSDAREKASGGQEVADQAQAGLAALLRVELHRREVAAAHARAERPAVVGRGDDLDPRPGHAVVAVDVVERRLGGDPGTEHRIRQPRRVPAHVRDLHRGVGGAEAHHPARQDAEARHAAVLLARFEQQLHADADHQHRPAAADRPADGG</sequence>
<reference evidence="2" key="1">
    <citation type="submission" date="2021-03" db="EMBL/GenBank/DDBJ databases">
        <title>Comparative genomics and phylogenomic investigation of the class Geoglossomycetes provide insights into ecological specialization and systematics.</title>
        <authorList>
            <person name="Melie T."/>
            <person name="Pirro S."/>
            <person name="Miller A.N."/>
            <person name="Quandt A."/>
        </authorList>
    </citation>
    <scope>NUCLEOTIDE SEQUENCE</scope>
    <source>
        <strain evidence="2">GBOQ0MN5Z8</strain>
    </source>
</reference>
<dbReference type="Proteomes" id="UP000698800">
    <property type="component" value="Unassembled WGS sequence"/>
</dbReference>
<feature type="non-terminal residue" evidence="2">
    <location>
        <position position="358"/>
    </location>
</feature>
<feature type="non-terminal residue" evidence="2">
    <location>
        <position position="1"/>
    </location>
</feature>
<evidence type="ECO:0000256" key="1">
    <source>
        <dbReference type="SAM" id="MobiDB-lite"/>
    </source>
</evidence>
<name>A0A9P8KTN0_9PEZI</name>